<comment type="caution">
    <text evidence="1">The sequence shown here is derived from an EMBL/GenBank/DDBJ whole genome shotgun (WGS) entry which is preliminary data.</text>
</comment>
<protein>
    <submittedName>
        <fullName evidence="1">Endoribonuclease L-PSP</fullName>
    </submittedName>
</protein>
<reference evidence="1" key="1">
    <citation type="submission" date="2016-01" db="EMBL/GenBank/DDBJ databases">
        <authorList>
            <person name="Peeters C."/>
        </authorList>
    </citation>
    <scope>NUCLEOTIDE SEQUENCE</scope>
    <source>
        <strain evidence="1">LMG 29321</strain>
    </source>
</reference>
<keyword evidence="2" id="KW-1185">Reference proteome</keyword>
<dbReference type="InterPro" id="IPR006175">
    <property type="entry name" value="YjgF/YER057c/UK114"/>
</dbReference>
<dbReference type="PANTHER" id="PTHR47328:SF1">
    <property type="entry name" value="RUTC FAMILY PROTEIN YOAB"/>
    <property type="match status" value="1"/>
</dbReference>
<dbReference type="InterPro" id="IPR035959">
    <property type="entry name" value="RutC-like_sf"/>
</dbReference>
<dbReference type="Pfam" id="PF01042">
    <property type="entry name" value="Ribonuc_L-PSP"/>
    <property type="match status" value="1"/>
</dbReference>
<dbReference type="CDD" id="cd06150">
    <property type="entry name" value="YjgF_YER057c_UK114_like_2"/>
    <property type="match status" value="1"/>
</dbReference>
<dbReference type="Proteomes" id="UP000071859">
    <property type="component" value="Unassembled WGS sequence"/>
</dbReference>
<dbReference type="RefSeq" id="WP_062612642.1">
    <property type="nucleotide sequence ID" value="NZ_FCOX02000135.1"/>
</dbReference>
<dbReference type="InterPro" id="IPR035709">
    <property type="entry name" value="YoaB-like"/>
</dbReference>
<gene>
    <name evidence="1" type="ORF">AWB78_08249</name>
</gene>
<dbReference type="EMBL" id="FCOX02000135">
    <property type="protein sequence ID" value="SAL06790.1"/>
    <property type="molecule type" value="Genomic_DNA"/>
</dbReference>
<dbReference type="OrthoDB" id="6899345at2"/>
<evidence type="ECO:0000313" key="1">
    <source>
        <dbReference type="EMBL" id="SAL06790.1"/>
    </source>
</evidence>
<dbReference type="SUPFAM" id="SSF55298">
    <property type="entry name" value="YjgF-like"/>
    <property type="match status" value="1"/>
</dbReference>
<proteinExistence type="predicted"/>
<sequence length="114" mass="12556">MSNIIRKGARGSRYVVHEKTLYVGGQTASDLSAGVAAQVREALGKVDRILVEAGSDRTKVLSAMLWIKNMADFKEMNAEWDQWVDSENPPVRCCGALEMADPRMLFEVVITAAI</sequence>
<evidence type="ECO:0000313" key="2">
    <source>
        <dbReference type="Proteomes" id="UP000071859"/>
    </source>
</evidence>
<accession>A0A158EJ87</accession>
<organism evidence="1 2">
    <name type="scientific">Caballeronia calidae</name>
    <dbReference type="NCBI Taxonomy" id="1777139"/>
    <lineage>
        <taxon>Bacteria</taxon>
        <taxon>Pseudomonadati</taxon>
        <taxon>Pseudomonadota</taxon>
        <taxon>Betaproteobacteria</taxon>
        <taxon>Burkholderiales</taxon>
        <taxon>Burkholderiaceae</taxon>
        <taxon>Caballeronia</taxon>
    </lineage>
</organism>
<name>A0A158EJ87_9BURK</name>
<dbReference type="AlphaFoldDB" id="A0A158EJ87"/>
<dbReference type="PANTHER" id="PTHR47328">
    <property type="match status" value="1"/>
</dbReference>
<dbReference type="Gene3D" id="3.30.1330.40">
    <property type="entry name" value="RutC-like"/>
    <property type="match status" value="1"/>
</dbReference>